<protein>
    <recommendedName>
        <fullName evidence="5">5-formyltetrahydrofolate cyclo-ligase</fullName>
        <ecNumber evidence="5">6.3.3.2</ecNumber>
    </recommendedName>
</protein>
<dbReference type="InterPro" id="IPR024185">
    <property type="entry name" value="FTHF_cligase-like_sf"/>
</dbReference>
<comment type="cofactor">
    <cofactor evidence="5">
        <name>Mg(2+)</name>
        <dbReference type="ChEBI" id="CHEBI:18420"/>
    </cofactor>
</comment>
<dbReference type="EC" id="6.3.3.2" evidence="5"/>
<evidence type="ECO:0000256" key="5">
    <source>
        <dbReference type="RuleBase" id="RU361279"/>
    </source>
</evidence>
<feature type="binding site" evidence="4">
    <location>
        <position position="50"/>
    </location>
    <ligand>
        <name>substrate</name>
    </ligand>
</feature>
<keyword evidence="5" id="KW-0460">Magnesium</keyword>
<dbReference type="InterPro" id="IPR002698">
    <property type="entry name" value="FTHF_cligase"/>
</dbReference>
<evidence type="ECO:0000313" key="7">
    <source>
        <dbReference type="Proteomes" id="UP000178577"/>
    </source>
</evidence>
<dbReference type="Pfam" id="PF01812">
    <property type="entry name" value="5-FTHF_cyc-lig"/>
    <property type="match status" value="1"/>
</dbReference>
<sequence>MQNKDDLRKLFLGKRLQLTPSEIEKKSRQIAENLFSVDKIRDKENFSIYLPINNEVDTKFIINNLLKKNKNLNCPYFSKTDNAYYFTKFTNWENLEKGTHQILQPIHPEKVDPTIIEIAIIPGIAFDLQGTRLGYGKGVFDTLLAKSKALRIGLAYDFQTADKIPKEKHDLVMNVVITESGVIGAKDFG</sequence>
<comment type="similarity">
    <text evidence="1 5">Belongs to the 5-formyltetrahydrofolate cyclo-ligase family.</text>
</comment>
<feature type="binding site" evidence="4">
    <location>
        <begin position="4"/>
        <end position="8"/>
    </location>
    <ligand>
        <name>ATP</name>
        <dbReference type="ChEBI" id="CHEBI:30616"/>
    </ligand>
</feature>
<evidence type="ECO:0000256" key="3">
    <source>
        <dbReference type="ARBA" id="ARBA00022840"/>
    </source>
</evidence>
<dbReference type="GO" id="GO:0030272">
    <property type="term" value="F:5-formyltetrahydrofolate cyclo-ligase activity"/>
    <property type="evidence" value="ECO:0007669"/>
    <property type="project" value="UniProtKB-EC"/>
</dbReference>
<dbReference type="GO" id="GO:0035999">
    <property type="term" value="P:tetrahydrofolate interconversion"/>
    <property type="evidence" value="ECO:0007669"/>
    <property type="project" value="TreeGrafter"/>
</dbReference>
<dbReference type="Proteomes" id="UP000178577">
    <property type="component" value="Unassembled WGS sequence"/>
</dbReference>
<keyword evidence="5" id="KW-0479">Metal-binding</keyword>
<evidence type="ECO:0000256" key="1">
    <source>
        <dbReference type="ARBA" id="ARBA00010638"/>
    </source>
</evidence>
<evidence type="ECO:0000256" key="4">
    <source>
        <dbReference type="PIRSR" id="PIRSR006806-1"/>
    </source>
</evidence>
<proteinExistence type="inferred from homology"/>
<keyword evidence="2 4" id="KW-0547">Nucleotide-binding</keyword>
<dbReference type="PANTHER" id="PTHR23407">
    <property type="entry name" value="ATPASE INHIBITOR/5-FORMYLTETRAHYDROFOLATE CYCLO-LIGASE"/>
    <property type="match status" value="1"/>
</dbReference>
<dbReference type="AlphaFoldDB" id="A0A1F5GAT4"/>
<comment type="catalytic activity">
    <reaction evidence="5">
        <text>(6S)-5-formyl-5,6,7,8-tetrahydrofolate + ATP = (6R)-5,10-methenyltetrahydrofolate + ADP + phosphate</text>
        <dbReference type="Rhea" id="RHEA:10488"/>
        <dbReference type="ChEBI" id="CHEBI:30616"/>
        <dbReference type="ChEBI" id="CHEBI:43474"/>
        <dbReference type="ChEBI" id="CHEBI:57455"/>
        <dbReference type="ChEBI" id="CHEBI:57457"/>
        <dbReference type="ChEBI" id="CHEBI:456216"/>
        <dbReference type="EC" id="6.3.3.2"/>
    </reaction>
</comment>
<dbReference type="EMBL" id="MFAY01000022">
    <property type="protein sequence ID" value="OGD88968.1"/>
    <property type="molecule type" value="Genomic_DNA"/>
</dbReference>
<dbReference type="InterPro" id="IPR037171">
    <property type="entry name" value="NagB/RpiA_transferase-like"/>
</dbReference>
<dbReference type="PANTHER" id="PTHR23407:SF1">
    <property type="entry name" value="5-FORMYLTETRAHYDROFOLATE CYCLO-LIGASE"/>
    <property type="match status" value="1"/>
</dbReference>
<dbReference type="NCBIfam" id="TIGR02727">
    <property type="entry name" value="MTHFS_bact"/>
    <property type="match status" value="1"/>
</dbReference>
<evidence type="ECO:0000313" key="6">
    <source>
        <dbReference type="EMBL" id="OGD88968.1"/>
    </source>
</evidence>
<dbReference type="SUPFAM" id="SSF100950">
    <property type="entry name" value="NagB/RpiA/CoA transferase-like"/>
    <property type="match status" value="1"/>
</dbReference>
<dbReference type="PIRSF" id="PIRSF006806">
    <property type="entry name" value="FTHF_cligase"/>
    <property type="match status" value="1"/>
</dbReference>
<name>A0A1F5GAT4_9BACT</name>
<dbReference type="GO" id="GO:0005524">
    <property type="term" value="F:ATP binding"/>
    <property type="evidence" value="ECO:0007669"/>
    <property type="project" value="UniProtKB-KW"/>
</dbReference>
<feature type="binding site" evidence="4">
    <location>
        <position position="55"/>
    </location>
    <ligand>
        <name>substrate</name>
    </ligand>
</feature>
<accession>A0A1F5GAT4</accession>
<comment type="caution">
    <text evidence="6">The sequence shown here is derived from an EMBL/GenBank/DDBJ whole genome shotgun (WGS) entry which is preliminary data.</text>
</comment>
<keyword evidence="6" id="KW-0436">Ligase</keyword>
<dbReference type="Gene3D" id="3.40.50.10420">
    <property type="entry name" value="NagB/RpiA/CoA transferase-like"/>
    <property type="match status" value="1"/>
</dbReference>
<reference evidence="6 7" key="1">
    <citation type="journal article" date="2016" name="Nat. Commun.">
        <title>Thousands of microbial genomes shed light on interconnected biogeochemical processes in an aquifer system.</title>
        <authorList>
            <person name="Anantharaman K."/>
            <person name="Brown C.T."/>
            <person name="Hug L.A."/>
            <person name="Sharon I."/>
            <person name="Castelle C.J."/>
            <person name="Probst A.J."/>
            <person name="Thomas B.C."/>
            <person name="Singh A."/>
            <person name="Wilkins M.J."/>
            <person name="Karaoz U."/>
            <person name="Brodie E.L."/>
            <person name="Williams K.H."/>
            <person name="Hubbard S.S."/>
            <person name="Banfield J.F."/>
        </authorList>
    </citation>
    <scope>NUCLEOTIDE SEQUENCE [LARGE SCALE GENOMIC DNA]</scope>
</reference>
<keyword evidence="3 4" id="KW-0067">ATP-binding</keyword>
<dbReference type="GO" id="GO:0009396">
    <property type="term" value="P:folic acid-containing compound biosynthetic process"/>
    <property type="evidence" value="ECO:0007669"/>
    <property type="project" value="TreeGrafter"/>
</dbReference>
<organism evidence="6 7">
    <name type="scientific">Candidatus Curtissbacteria bacterium RIFCSPHIGHO2_01_FULL_40_12</name>
    <dbReference type="NCBI Taxonomy" id="1797710"/>
    <lineage>
        <taxon>Bacteria</taxon>
        <taxon>Candidatus Curtissiibacteriota</taxon>
    </lineage>
</organism>
<evidence type="ECO:0000256" key="2">
    <source>
        <dbReference type="ARBA" id="ARBA00022741"/>
    </source>
</evidence>
<gene>
    <name evidence="6" type="ORF">A2693_00955</name>
</gene>
<dbReference type="GO" id="GO:0046872">
    <property type="term" value="F:metal ion binding"/>
    <property type="evidence" value="ECO:0007669"/>
    <property type="project" value="UniProtKB-KW"/>
</dbReference>